<name>A0A314YI48_PRUYE</name>
<evidence type="ECO:0000256" key="1">
    <source>
        <dbReference type="SAM" id="Coils"/>
    </source>
</evidence>
<dbReference type="AlphaFoldDB" id="A0A314YI48"/>
<keyword evidence="2" id="KW-0812">Transmembrane</keyword>
<comment type="caution">
    <text evidence="3">The sequence shown here is derived from an EMBL/GenBank/DDBJ whole genome shotgun (WGS) entry which is preliminary data.</text>
</comment>
<evidence type="ECO:0000256" key="2">
    <source>
        <dbReference type="SAM" id="Phobius"/>
    </source>
</evidence>
<protein>
    <submittedName>
        <fullName evidence="3">Uncharacterized protein</fullName>
    </submittedName>
</protein>
<keyword evidence="2" id="KW-1133">Transmembrane helix</keyword>
<keyword evidence="1" id="KW-0175">Coiled coil</keyword>
<keyword evidence="4" id="KW-1185">Reference proteome</keyword>
<proteinExistence type="predicted"/>
<reference evidence="3 4" key="1">
    <citation type="submission" date="2018-02" db="EMBL/GenBank/DDBJ databases">
        <title>Draft genome of wild Prunus yedoensis var. nudiflora.</title>
        <authorList>
            <person name="Baek S."/>
            <person name="Kim J.-H."/>
            <person name="Choi K."/>
            <person name="Kim G.-B."/>
            <person name="Cho A."/>
            <person name="Jang H."/>
            <person name="Shin C.-H."/>
            <person name="Yu H.-J."/>
            <person name="Mun J.-H."/>
        </authorList>
    </citation>
    <scope>NUCLEOTIDE SEQUENCE [LARGE SCALE GENOMIC DNA]</scope>
    <source>
        <strain evidence="4">cv. Jeju island</strain>
        <tissue evidence="3">Leaf</tissue>
    </source>
</reference>
<sequence length="80" mass="9593">MRAMEEDLKLIEEQKKEVEDKLKMVEREKKELKYKVGELVKQKRVLEDNRMGQRLRENRIWGFQFGGHIGVGVINLFPFC</sequence>
<dbReference type="EMBL" id="PJQY01001294">
    <property type="protein sequence ID" value="PQQ03984.1"/>
    <property type="molecule type" value="Genomic_DNA"/>
</dbReference>
<gene>
    <name evidence="3" type="ORF">Pyn_19349</name>
</gene>
<feature type="transmembrane region" description="Helical" evidence="2">
    <location>
        <begin position="60"/>
        <end position="79"/>
    </location>
</feature>
<organism evidence="3 4">
    <name type="scientific">Prunus yedoensis var. nudiflora</name>
    <dbReference type="NCBI Taxonomy" id="2094558"/>
    <lineage>
        <taxon>Eukaryota</taxon>
        <taxon>Viridiplantae</taxon>
        <taxon>Streptophyta</taxon>
        <taxon>Embryophyta</taxon>
        <taxon>Tracheophyta</taxon>
        <taxon>Spermatophyta</taxon>
        <taxon>Magnoliopsida</taxon>
        <taxon>eudicotyledons</taxon>
        <taxon>Gunneridae</taxon>
        <taxon>Pentapetalae</taxon>
        <taxon>rosids</taxon>
        <taxon>fabids</taxon>
        <taxon>Rosales</taxon>
        <taxon>Rosaceae</taxon>
        <taxon>Amygdaloideae</taxon>
        <taxon>Amygdaleae</taxon>
        <taxon>Prunus</taxon>
    </lineage>
</organism>
<evidence type="ECO:0000313" key="4">
    <source>
        <dbReference type="Proteomes" id="UP000250321"/>
    </source>
</evidence>
<dbReference type="OrthoDB" id="1138703at2759"/>
<evidence type="ECO:0000313" key="3">
    <source>
        <dbReference type="EMBL" id="PQQ03984.1"/>
    </source>
</evidence>
<dbReference type="Proteomes" id="UP000250321">
    <property type="component" value="Unassembled WGS sequence"/>
</dbReference>
<accession>A0A314YI48</accession>
<keyword evidence="2" id="KW-0472">Membrane</keyword>
<feature type="coiled-coil region" evidence="1">
    <location>
        <begin position="1"/>
        <end position="49"/>
    </location>
</feature>